<proteinExistence type="predicted"/>
<dbReference type="SUPFAM" id="SSF103511">
    <property type="entry name" value="Chlorophyll a-b binding protein"/>
    <property type="match status" value="1"/>
</dbReference>
<dbReference type="Proteomes" id="UP000030042">
    <property type="component" value="Segment"/>
</dbReference>
<evidence type="ECO:0000313" key="3">
    <source>
        <dbReference type="Proteomes" id="UP000030042"/>
    </source>
</evidence>
<keyword evidence="1" id="KW-1133">Transmembrane helix</keyword>
<dbReference type="RefSeq" id="YP_009220205.1">
    <property type="nucleotide sequence ID" value="NC_029031.1"/>
</dbReference>
<protein>
    <submittedName>
        <fullName evidence="2">High light inducible protein</fullName>
    </submittedName>
</protein>
<sequence>MEDKELKQQLRIAEIVNGRAAMLGIIAALGAYLVTGQIIPGIL</sequence>
<gene>
    <name evidence="2" type="ORF">S-CBP42_0020</name>
</gene>
<keyword evidence="1" id="KW-0812">Transmembrane</keyword>
<feature type="transmembrane region" description="Helical" evidence="1">
    <location>
        <begin position="20"/>
        <end position="39"/>
    </location>
</feature>
<dbReference type="KEGG" id="vg:26646377"/>
<reference evidence="2 3" key="2">
    <citation type="journal article" date="2015" name="PLoS ONE">
        <title>Comparative Genomic and Phylogenomic Analyses Reveal a Conserved Core Genome Shared by Estuarine and Oceanic Cyanopodoviruses.</title>
        <authorList>
            <person name="Huang S."/>
            <person name="Zhang S."/>
            <person name="Jiao N."/>
            <person name="Chen F."/>
        </authorList>
    </citation>
    <scope>NUCLEOTIDE SEQUENCE [LARGE SCALE GENOMIC DNA]</scope>
</reference>
<keyword evidence="1" id="KW-0472">Membrane</keyword>
<accession>A0A096VKW6</accession>
<evidence type="ECO:0000313" key="2">
    <source>
        <dbReference type="EMBL" id="AGK86672.1"/>
    </source>
</evidence>
<name>A0A096VKW6_9CAUD</name>
<dbReference type="Gene3D" id="1.10.3460.10">
    <property type="entry name" value="Chlorophyll a/b binding protein domain"/>
    <property type="match status" value="1"/>
</dbReference>
<organism evidence="2 3">
    <name type="scientific">Synechococcus phage S-CBP42</name>
    <dbReference type="NCBI Taxonomy" id="461711"/>
    <lineage>
        <taxon>Viruses</taxon>
        <taxon>Duplodnaviria</taxon>
        <taxon>Heunggongvirae</taxon>
        <taxon>Uroviricota</taxon>
        <taxon>Caudoviricetes</taxon>
        <taxon>Autographivirales</taxon>
        <taxon>Aegirvirus</taxon>
        <taxon>Aegirvirus SCBP42</taxon>
    </lineage>
</organism>
<reference evidence="3" key="1">
    <citation type="submission" date="2012-12" db="EMBL/GenBank/DDBJ databases">
        <title>Genomics of marine cyanopodoviruses.</title>
        <authorList>
            <person name="Huang S."/>
            <person name="Chen F."/>
        </authorList>
    </citation>
    <scope>NUCLEOTIDE SEQUENCE [LARGE SCALE GENOMIC DNA]</scope>
</reference>
<evidence type="ECO:0000256" key="1">
    <source>
        <dbReference type="SAM" id="Phobius"/>
    </source>
</evidence>
<dbReference type="GeneID" id="26646377"/>
<dbReference type="EMBL" id="KC310805">
    <property type="protein sequence ID" value="AGK86672.1"/>
    <property type="molecule type" value="Genomic_DNA"/>
</dbReference>
<keyword evidence="3" id="KW-1185">Reference proteome</keyword>